<dbReference type="Pfam" id="PF00171">
    <property type="entry name" value="Aldedh"/>
    <property type="match status" value="1"/>
</dbReference>
<dbReference type="InterPro" id="IPR016162">
    <property type="entry name" value="Ald_DH_N"/>
</dbReference>
<evidence type="ECO:0000256" key="2">
    <source>
        <dbReference type="ARBA" id="ARBA00023027"/>
    </source>
</evidence>
<dbReference type="InterPro" id="IPR016163">
    <property type="entry name" value="Ald_DH_C"/>
</dbReference>
<evidence type="ECO:0000313" key="4">
    <source>
        <dbReference type="EMBL" id="SDE31352.1"/>
    </source>
</evidence>
<dbReference type="STRING" id="416944.SAMN05421548_14150"/>
<dbReference type="InterPro" id="IPR050485">
    <property type="entry name" value="Proline_metab_enzyme"/>
</dbReference>
<dbReference type="GO" id="GO:0003842">
    <property type="term" value="F:L-glutamate gamma-semialdehyde dehydrogenase activity"/>
    <property type="evidence" value="ECO:0007669"/>
    <property type="project" value="TreeGrafter"/>
</dbReference>
<reference evidence="5" key="1">
    <citation type="submission" date="2016-09" db="EMBL/GenBank/DDBJ databases">
        <authorList>
            <person name="Varghese N."/>
            <person name="Submissions S."/>
        </authorList>
    </citation>
    <scope>NUCLEOTIDE SEQUENCE [LARGE SCALE GENOMIC DNA]</scope>
    <source>
        <strain evidence="5">TNe-862</strain>
    </source>
</reference>
<dbReference type="GO" id="GO:0010133">
    <property type="term" value="P:L-proline catabolic process to L-glutamate"/>
    <property type="evidence" value="ECO:0007669"/>
    <property type="project" value="TreeGrafter"/>
</dbReference>
<dbReference type="NCBIfam" id="TIGR02288">
    <property type="entry name" value="PaaN_2"/>
    <property type="match status" value="1"/>
</dbReference>
<dbReference type="InterPro" id="IPR011975">
    <property type="entry name" value="PaaN_2"/>
</dbReference>
<evidence type="ECO:0000256" key="1">
    <source>
        <dbReference type="ARBA" id="ARBA00023002"/>
    </source>
</evidence>
<dbReference type="AlphaFoldDB" id="A0A1G7BWG8"/>
<sequence length="592" mass="63018">MLTFANQPVGQLIGTGPVQPLYQRCAMTNPLFAKHEGALQKALAAIETRGYWSPFAEMPSPKVYGETAGADGETAFKAHLNRPFELDQPSTGETVGSETSPFGFALGARYPKSTPDQLIEAAQKAQRDWRAAGPQAWAGVSLEILERLNRASFEIAFSVMHTTGQAFMMAFQAGGPHAQDRALEAVAYAYDQLRRIPADAHWEKPQGKNPPLAMRKHFTIVPRGTGLVLGCCTFPTWNGYPGLFADLATGNTVIVKPHPGAILPLAITVRIARDVLREAGFDPNVVTLLATAPNDGALVQQLALRPEIKLIDFTGSTQNGDWLERNAHQAQVYTEKAGVNQIVIDSVDDLKAAARNIAFSLSLYSGQMCTAPQNIYVPRDGIHTAEGHVSFEAVAQAIAGAVQKFVADPARAVEVLGAIQNEGVTARIDEARKLGTVLADSQALEHPQFASARVRTPLVLSLDATRDAAQFTREWFGPISFVIATDSTAQSLKLAGETARDHGALTLSVYSTDDSVIDAAHEAAITGGVALSINLTGGVFVNQSAAFSDFHGTGANPAANAALADAAFVANRFRVVQSRVHVEPKAAPAVAG</sequence>
<dbReference type="Proteomes" id="UP000198908">
    <property type="component" value="Unassembled WGS sequence"/>
</dbReference>
<accession>A0A1G7BWG8</accession>
<keyword evidence="1" id="KW-0560">Oxidoreductase</keyword>
<organism evidence="4 5">
    <name type="scientific">Paraburkholderia lycopersici</name>
    <dbReference type="NCBI Taxonomy" id="416944"/>
    <lineage>
        <taxon>Bacteria</taxon>
        <taxon>Pseudomonadati</taxon>
        <taxon>Pseudomonadota</taxon>
        <taxon>Betaproteobacteria</taxon>
        <taxon>Burkholderiales</taxon>
        <taxon>Burkholderiaceae</taxon>
        <taxon>Paraburkholderia</taxon>
    </lineage>
</organism>
<keyword evidence="5" id="KW-1185">Reference proteome</keyword>
<keyword evidence="2" id="KW-0520">NAD</keyword>
<dbReference type="Gene3D" id="3.40.605.10">
    <property type="entry name" value="Aldehyde Dehydrogenase, Chain A, domain 1"/>
    <property type="match status" value="1"/>
</dbReference>
<feature type="domain" description="Aldehyde dehydrogenase" evidence="3">
    <location>
        <begin position="114"/>
        <end position="531"/>
    </location>
</feature>
<dbReference type="PANTHER" id="PTHR42862">
    <property type="entry name" value="DELTA-1-PYRROLINE-5-CARBOXYLATE DEHYDROGENASE 1, ISOFORM A-RELATED"/>
    <property type="match status" value="1"/>
</dbReference>
<name>A0A1G7BWG8_9BURK</name>
<dbReference type="Gene3D" id="3.40.309.10">
    <property type="entry name" value="Aldehyde Dehydrogenase, Chain A, domain 2"/>
    <property type="match status" value="1"/>
</dbReference>
<dbReference type="GO" id="GO:0009898">
    <property type="term" value="C:cytoplasmic side of plasma membrane"/>
    <property type="evidence" value="ECO:0007669"/>
    <property type="project" value="TreeGrafter"/>
</dbReference>
<dbReference type="InterPro" id="IPR015590">
    <property type="entry name" value="Aldehyde_DH_dom"/>
</dbReference>
<protein>
    <submittedName>
        <fullName evidence="4">Phenylacetic acid degradation protein paaN</fullName>
    </submittedName>
</protein>
<evidence type="ECO:0000259" key="3">
    <source>
        <dbReference type="Pfam" id="PF00171"/>
    </source>
</evidence>
<dbReference type="EMBL" id="FMYQ01000041">
    <property type="protein sequence ID" value="SDE31352.1"/>
    <property type="molecule type" value="Genomic_DNA"/>
</dbReference>
<evidence type="ECO:0000313" key="5">
    <source>
        <dbReference type="Proteomes" id="UP000198908"/>
    </source>
</evidence>
<dbReference type="SUPFAM" id="SSF53720">
    <property type="entry name" value="ALDH-like"/>
    <property type="match status" value="1"/>
</dbReference>
<gene>
    <name evidence="4" type="ORF">SAMN05421548_14150</name>
</gene>
<dbReference type="PANTHER" id="PTHR42862:SF1">
    <property type="entry name" value="DELTA-1-PYRROLINE-5-CARBOXYLATE DEHYDROGENASE 2, ISOFORM A-RELATED"/>
    <property type="match status" value="1"/>
</dbReference>
<dbReference type="InterPro" id="IPR016161">
    <property type="entry name" value="Ald_DH/histidinol_DH"/>
</dbReference>
<proteinExistence type="predicted"/>